<organism evidence="2">
    <name type="scientific">Anguilla anguilla</name>
    <name type="common">European freshwater eel</name>
    <name type="synonym">Muraena anguilla</name>
    <dbReference type="NCBI Taxonomy" id="7936"/>
    <lineage>
        <taxon>Eukaryota</taxon>
        <taxon>Metazoa</taxon>
        <taxon>Chordata</taxon>
        <taxon>Craniata</taxon>
        <taxon>Vertebrata</taxon>
        <taxon>Euteleostomi</taxon>
        <taxon>Actinopterygii</taxon>
        <taxon>Neopterygii</taxon>
        <taxon>Teleostei</taxon>
        <taxon>Anguilliformes</taxon>
        <taxon>Anguillidae</taxon>
        <taxon>Anguilla</taxon>
    </lineage>
</organism>
<dbReference type="AlphaFoldDB" id="A0A0E9RC96"/>
<accession>A0A0E9RC96</accession>
<proteinExistence type="predicted"/>
<protein>
    <submittedName>
        <fullName evidence="2">Uncharacterized protein</fullName>
    </submittedName>
</protein>
<feature type="region of interest" description="Disordered" evidence="1">
    <location>
        <begin position="1"/>
        <end position="20"/>
    </location>
</feature>
<reference evidence="2" key="2">
    <citation type="journal article" date="2015" name="Fish Shellfish Immunol.">
        <title>Early steps in the European eel (Anguilla anguilla)-Vibrio vulnificus interaction in the gills: Role of the RtxA13 toxin.</title>
        <authorList>
            <person name="Callol A."/>
            <person name="Pajuelo D."/>
            <person name="Ebbesson L."/>
            <person name="Teles M."/>
            <person name="MacKenzie S."/>
            <person name="Amaro C."/>
        </authorList>
    </citation>
    <scope>NUCLEOTIDE SEQUENCE</scope>
</reference>
<name>A0A0E9RC96_ANGAN</name>
<evidence type="ECO:0000313" key="2">
    <source>
        <dbReference type="EMBL" id="JAH26120.1"/>
    </source>
</evidence>
<reference evidence="2" key="1">
    <citation type="submission" date="2014-11" db="EMBL/GenBank/DDBJ databases">
        <authorList>
            <person name="Amaro Gonzalez C."/>
        </authorList>
    </citation>
    <scope>NUCLEOTIDE SEQUENCE</scope>
</reference>
<evidence type="ECO:0000256" key="1">
    <source>
        <dbReference type="SAM" id="MobiDB-lite"/>
    </source>
</evidence>
<sequence length="20" mass="2342">MWLSPPKQDRIIKVQSASEQ</sequence>
<dbReference type="EMBL" id="GBXM01082457">
    <property type="protein sequence ID" value="JAH26120.1"/>
    <property type="molecule type" value="Transcribed_RNA"/>
</dbReference>